<dbReference type="Proteomes" id="UP001162156">
    <property type="component" value="Unassembled WGS sequence"/>
</dbReference>
<proteinExistence type="predicted"/>
<evidence type="ECO:0000313" key="4">
    <source>
        <dbReference type="EMBL" id="KAJ8929949.1"/>
    </source>
</evidence>
<dbReference type="InterPro" id="IPR004046">
    <property type="entry name" value="GST_C"/>
</dbReference>
<dbReference type="EMBL" id="JANEYF010004833">
    <property type="protein sequence ID" value="KAJ8929949.1"/>
    <property type="molecule type" value="Genomic_DNA"/>
</dbReference>
<dbReference type="PROSITE" id="PS50405">
    <property type="entry name" value="GST_CTER"/>
    <property type="match status" value="1"/>
</dbReference>
<evidence type="ECO:0000259" key="2">
    <source>
        <dbReference type="PROSITE" id="PS50404"/>
    </source>
</evidence>
<keyword evidence="5" id="KW-1185">Reference proteome</keyword>
<evidence type="ECO:0000259" key="3">
    <source>
        <dbReference type="PROSITE" id="PS50405"/>
    </source>
</evidence>
<evidence type="ECO:0000256" key="1">
    <source>
        <dbReference type="ARBA" id="ARBA00011738"/>
    </source>
</evidence>
<dbReference type="GO" id="GO:0004364">
    <property type="term" value="F:glutathione transferase activity"/>
    <property type="evidence" value="ECO:0007669"/>
    <property type="project" value="TreeGrafter"/>
</dbReference>
<dbReference type="FunFam" id="1.20.1050.10:FF:000007">
    <property type="entry name" value="Glutathione S-transferase 1-1"/>
    <property type="match status" value="1"/>
</dbReference>
<dbReference type="InterPro" id="IPR040079">
    <property type="entry name" value="Glutathione_S-Trfase"/>
</dbReference>
<dbReference type="PROSITE" id="PS50404">
    <property type="entry name" value="GST_NTER"/>
    <property type="match status" value="1"/>
</dbReference>
<dbReference type="PANTHER" id="PTHR43969:SF9">
    <property type="entry name" value="GLUTATHIONE S TRANSFERASE D10, ISOFORM A-RELATED"/>
    <property type="match status" value="1"/>
</dbReference>
<dbReference type="SUPFAM" id="SSF52833">
    <property type="entry name" value="Thioredoxin-like"/>
    <property type="match status" value="1"/>
</dbReference>
<dbReference type="Pfam" id="PF00043">
    <property type="entry name" value="GST_C"/>
    <property type="match status" value="1"/>
</dbReference>
<gene>
    <name evidence="4" type="ORF">NQ314_017314</name>
</gene>
<organism evidence="4 5">
    <name type="scientific">Rhamnusium bicolor</name>
    <dbReference type="NCBI Taxonomy" id="1586634"/>
    <lineage>
        <taxon>Eukaryota</taxon>
        <taxon>Metazoa</taxon>
        <taxon>Ecdysozoa</taxon>
        <taxon>Arthropoda</taxon>
        <taxon>Hexapoda</taxon>
        <taxon>Insecta</taxon>
        <taxon>Pterygota</taxon>
        <taxon>Neoptera</taxon>
        <taxon>Endopterygota</taxon>
        <taxon>Coleoptera</taxon>
        <taxon>Polyphaga</taxon>
        <taxon>Cucujiformia</taxon>
        <taxon>Chrysomeloidea</taxon>
        <taxon>Cerambycidae</taxon>
        <taxon>Lepturinae</taxon>
        <taxon>Rhagiini</taxon>
        <taxon>Rhamnusium</taxon>
    </lineage>
</organism>
<comment type="subunit">
    <text evidence="1">Homodimer.</text>
</comment>
<protein>
    <submittedName>
        <fullName evidence="4">Uncharacterized protein</fullName>
    </submittedName>
</protein>
<evidence type="ECO:0000313" key="5">
    <source>
        <dbReference type="Proteomes" id="UP001162156"/>
    </source>
</evidence>
<dbReference type="InterPro" id="IPR036282">
    <property type="entry name" value="Glutathione-S-Trfase_C_sf"/>
</dbReference>
<dbReference type="Gene3D" id="3.40.30.10">
    <property type="entry name" value="Glutaredoxin"/>
    <property type="match status" value="1"/>
</dbReference>
<dbReference type="SUPFAM" id="SSF47616">
    <property type="entry name" value="GST C-terminal domain-like"/>
    <property type="match status" value="1"/>
</dbReference>
<dbReference type="InterPro" id="IPR036249">
    <property type="entry name" value="Thioredoxin-like_sf"/>
</dbReference>
<dbReference type="PANTHER" id="PTHR43969">
    <property type="entry name" value="GLUTATHIONE S TRANSFERASE D10, ISOFORM A-RELATED"/>
    <property type="match status" value="1"/>
</dbReference>
<accession>A0AAV8WT79</accession>
<reference evidence="4" key="1">
    <citation type="journal article" date="2023" name="Insect Mol. Biol.">
        <title>Genome sequencing provides insights into the evolution of gene families encoding plant cell wall-degrading enzymes in longhorned beetles.</title>
        <authorList>
            <person name="Shin N.R."/>
            <person name="Okamura Y."/>
            <person name="Kirsch R."/>
            <person name="Pauchet Y."/>
        </authorList>
    </citation>
    <scope>NUCLEOTIDE SEQUENCE</scope>
    <source>
        <strain evidence="4">RBIC_L_NR</strain>
    </source>
</reference>
<dbReference type="Gene3D" id="1.20.1050.10">
    <property type="match status" value="1"/>
</dbReference>
<sequence length="169" mass="18971">LNPVHTVPTLDDDGFVLYDSHAIMGYLIGKYAEDKSLYPEDVEKRALIDQRLHFDSGVLFARYVILSIPFLIRGLKEVTEAQKAAIHDAYGFLDTFLQNNTYAAGNNLSIADFSIVTTLKNSNVFVPVDADRYPNITAWKKVMQSLPYHDINEVGGEIFRAAIESQLSK</sequence>
<dbReference type="Pfam" id="PF13417">
    <property type="entry name" value="GST_N_3"/>
    <property type="match status" value="1"/>
</dbReference>
<feature type="domain" description="GST N-terminal" evidence="2">
    <location>
        <begin position="1"/>
        <end position="35"/>
    </location>
</feature>
<feature type="domain" description="GST C-terminal" evidence="3">
    <location>
        <begin position="41"/>
        <end position="162"/>
    </location>
</feature>
<dbReference type="SFLD" id="SFLDS00019">
    <property type="entry name" value="Glutathione_Transferase_(cytos"/>
    <property type="match status" value="1"/>
</dbReference>
<dbReference type="CDD" id="cd03177">
    <property type="entry name" value="GST_C_Delta_Epsilon"/>
    <property type="match status" value="1"/>
</dbReference>
<dbReference type="GO" id="GO:0006749">
    <property type="term" value="P:glutathione metabolic process"/>
    <property type="evidence" value="ECO:0007669"/>
    <property type="project" value="TreeGrafter"/>
</dbReference>
<name>A0AAV8WT79_9CUCU</name>
<dbReference type="InterPro" id="IPR004045">
    <property type="entry name" value="Glutathione_S-Trfase_N"/>
</dbReference>
<dbReference type="AlphaFoldDB" id="A0AAV8WT79"/>
<comment type="caution">
    <text evidence="4">The sequence shown here is derived from an EMBL/GenBank/DDBJ whole genome shotgun (WGS) entry which is preliminary data.</text>
</comment>
<dbReference type="SFLD" id="SFLDG00358">
    <property type="entry name" value="Main_(cytGST)"/>
    <property type="match status" value="1"/>
</dbReference>
<dbReference type="InterPro" id="IPR010987">
    <property type="entry name" value="Glutathione-S-Trfase_C-like"/>
</dbReference>
<feature type="non-terminal residue" evidence="4">
    <location>
        <position position="1"/>
    </location>
</feature>